<sequence>MEIINRIQSPTPDFFQKAKKYALVLIAVAIALIAADKTGMLDLPDIIGTICTYLIVIGGAVFGTAQTAKR</sequence>
<keyword evidence="1" id="KW-1133">Transmembrane helix</keyword>
<organism evidence="2">
    <name type="scientific">marine sediment metagenome</name>
    <dbReference type="NCBI Taxonomy" id="412755"/>
    <lineage>
        <taxon>unclassified sequences</taxon>
        <taxon>metagenomes</taxon>
        <taxon>ecological metagenomes</taxon>
    </lineage>
</organism>
<dbReference type="EMBL" id="LAZR01016162">
    <property type="protein sequence ID" value="KKM05686.1"/>
    <property type="molecule type" value="Genomic_DNA"/>
</dbReference>
<evidence type="ECO:0000313" key="2">
    <source>
        <dbReference type="EMBL" id="KKM05686.1"/>
    </source>
</evidence>
<accession>A0A0F9JIT2</accession>
<feature type="transmembrane region" description="Helical" evidence="1">
    <location>
        <begin position="46"/>
        <end position="65"/>
    </location>
</feature>
<evidence type="ECO:0000256" key="1">
    <source>
        <dbReference type="SAM" id="Phobius"/>
    </source>
</evidence>
<gene>
    <name evidence="2" type="ORF">LCGC14_1751580</name>
</gene>
<reference evidence="2" key="1">
    <citation type="journal article" date="2015" name="Nature">
        <title>Complex archaea that bridge the gap between prokaryotes and eukaryotes.</title>
        <authorList>
            <person name="Spang A."/>
            <person name="Saw J.H."/>
            <person name="Jorgensen S.L."/>
            <person name="Zaremba-Niedzwiedzka K."/>
            <person name="Martijn J."/>
            <person name="Lind A.E."/>
            <person name="van Eijk R."/>
            <person name="Schleper C."/>
            <person name="Guy L."/>
            <person name="Ettema T.J."/>
        </authorList>
    </citation>
    <scope>NUCLEOTIDE SEQUENCE</scope>
</reference>
<dbReference type="AlphaFoldDB" id="A0A0F9JIT2"/>
<name>A0A0F9JIT2_9ZZZZ</name>
<feature type="transmembrane region" description="Helical" evidence="1">
    <location>
        <begin position="21"/>
        <end position="40"/>
    </location>
</feature>
<protein>
    <submittedName>
        <fullName evidence="2">Uncharacterized protein</fullName>
    </submittedName>
</protein>
<comment type="caution">
    <text evidence="2">The sequence shown here is derived from an EMBL/GenBank/DDBJ whole genome shotgun (WGS) entry which is preliminary data.</text>
</comment>
<keyword evidence="1" id="KW-0812">Transmembrane</keyword>
<proteinExistence type="predicted"/>
<keyword evidence="1" id="KW-0472">Membrane</keyword>